<dbReference type="InterPro" id="IPR001494">
    <property type="entry name" value="Importin-beta_N"/>
</dbReference>
<dbReference type="InterPro" id="IPR013598">
    <property type="entry name" value="Exportin-1/Importin-b-like"/>
</dbReference>
<comment type="similarity">
    <text evidence="3">Belongs to the exportin family.</text>
</comment>
<dbReference type="GO" id="GO:0005737">
    <property type="term" value="C:cytoplasm"/>
    <property type="evidence" value="ECO:0007669"/>
    <property type="project" value="UniProtKB-SubCell"/>
</dbReference>
<dbReference type="GO" id="GO:0006611">
    <property type="term" value="P:protein export from nucleus"/>
    <property type="evidence" value="ECO:0007669"/>
    <property type="project" value="InterPro"/>
</dbReference>
<dbReference type="InterPro" id="IPR040016">
    <property type="entry name" value="XPO6"/>
</dbReference>
<evidence type="ECO:0000256" key="1">
    <source>
        <dbReference type="ARBA" id="ARBA00004123"/>
    </source>
</evidence>
<dbReference type="AlphaFoldDB" id="A0A8C9PMS7"/>
<protein>
    <recommendedName>
        <fullName evidence="10">Exportin-6</fullName>
    </recommendedName>
    <alternativeName>
        <fullName evidence="11">Ran-binding protein 20</fullName>
    </alternativeName>
</protein>
<evidence type="ECO:0000259" key="12">
    <source>
        <dbReference type="PROSITE" id="PS50166"/>
    </source>
</evidence>
<evidence type="ECO:0000256" key="6">
    <source>
        <dbReference type="ARBA" id="ARBA00022927"/>
    </source>
</evidence>
<evidence type="ECO:0000313" key="13">
    <source>
        <dbReference type="Ensembl" id="ENSSDAP00000009583.1"/>
    </source>
</evidence>
<keyword evidence="5" id="KW-0963">Cytoplasm</keyword>
<keyword evidence="4" id="KW-0813">Transport</keyword>
<comment type="subcellular location">
    <subcellularLocation>
        <location evidence="2">Cytoplasm</location>
    </subcellularLocation>
    <subcellularLocation>
        <location evidence="1">Nucleus</location>
    </subcellularLocation>
</comment>
<dbReference type="Pfam" id="PF03810">
    <property type="entry name" value="IBN_N"/>
    <property type="match status" value="1"/>
</dbReference>
<dbReference type="Proteomes" id="UP000694422">
    <property type="component" value="Unplaced"/>
</dbReference>
<evidence type="ECO:0000256" key="2">
    <source>
        <dbReference type="ARBA" id="ARBA00004496"/>
    </source>
</evidence>
<reference evidence="13" key="2">
    <citation type="submission" date="2025-09" db="UniProtKB">
        <authorList>
            <consortium name="Ensembl"/>
        </authorList>
    </citation>
    <scope>IDENTIFICATION</scope>
</reference>
<dbReference type="PANTHER" id="PTHR21452">
    <property type="entry name" value="EXPORTIN-6"/>
    <property type="match status" value="1"/>
</dbReference>
<dbReference type="Pfam" id="PF08389">
    <property type="entry name" value="Xpo1"/>
    <property type="match status" value="1"/>
</dbReference>
<dbReference type="GO" id="GO:0005634">
    <property type="term" value="C:nucleus"/>
    <property type="evidence" value="ECO:0007669"/>
    <property type="project" value="UniProtKB-SubCell"/>
</dbReference>
<dbReference type="SMART" id="SM00913">
    <property type="entry name" value="IBN_N"/>
    <property type="match status" value="1"/>
</dbReference>
<proteinExistence type="inferred from homology"/>
<dbReference type="Gene3D" id="1.25.10.10">
    <property type="entry name" value="Leucine-rich Repeat Variant"/>
    <property type="match status" value="1"/>
</dbReference>
<comment type="subunit">
    <text evidence="9">Found in a complex with XPO6, Ran, ACTB and PFN1. Interacts with ACTB. Interacts with ACTB in a RanGTP-dependent manner.</text>
</comment>
<dbReference type="InterPro" id="IPR016024">
    <property type="entry name" value="ARM-type_fold"/>
</dbReference>
<keyword evidence="14" id="KW-1185">Reference proteome</keyword>
<evidence type="ECO:0000256" key="8">
    <source>
        <dbReference type="ARBA" id="ARBA00059315"/>
    </source>
</evidence>
<dbReference type="GO" id="GO:0005049">
    <property type="term" value="F:nuclear export signal receptor activity"/>
    <property type="evidence" value="ECO:0007669"/>
    <property type="project" value="InterPro"/>
</dbReference>
<dbReference type="InterPro" id="IPR011989">
    <property type="entry name" value="ARM-like"/>
</dbReference>
<dbReference type="SUPFAM" id="SSF48371">
    <property type="entry name" value="ARM repeat"/>
    <property type="match status" value="1"/>
</dbReference>
<evidence type="ECO:0000256" key="7">
    <source>
        <dbReference type="ARBA" id="ARBA00023242"/>
    </source>
</evidence>
<dbReference type="GO" id="GO:0031267">
    <property type="term" value="F:small GTPase binding"/>
    <property type="evidence" value="ECO:0007669"/>
    <property type="project" value="InterPro"/>
</dbReference>
<keyword evidence="6" id="KW-0653">Protein transport</keyword>
<evidence type="ECO:0000256" key="4">
    <source>
        <dbReference type="ARBA" id="ARBA00022448"/>
    </source>
</evidence>
<evidence type="ECO:0000256" key="10">
    <source>
        <dbReference type="ARBA" id="ARBA00073528"/>
    </source>
</evidence>
<sequence>MALESLMTEFFHDCTTNERKREIEELLNNFAQQIGAWRFCLYFLSSTRNDYVMMYSLTVFENLINKMWLGVPSQDKMEIRSCLPKLLLAHHKTLPYFIRNKLCKVIVDIGRQDWPMFYHDFFTNILQFIHSPVTTPLGLIMLKTTSEEYCELKLYIWILYLKLSFSFFIGILETVWDKHSVTAATPPPSPTSGESGDLLSNLLQSPSSAKLLNQPIPILDSESEYICSLALECLAHLFSWIPLSASITPSLLTTIFHFARFGCDIRARKMASVNGSSQNCVLGQERGRLGVLAMSCINELMSKNCVPMEFEEYLLRMFQQTFYLLQKITKDSNAHTVKSRLEELDESYIEKFTDFLRLFVSVHLRRIESYSQFPVVEFLTLLFKYTFHQPTHEGYFSCLDIWTLFLDYLTSKIKSRLGDKEAVLNRYEDALVLLLTEVLNRIQFRYNQAQLEELDDETLDDDQQTEWQGGFRQSFFPVLQDNLEVYLGLQQFVVTSESGHRLNITAENDCRRLHCSLRDLSSLLQAVGRLAEYFIGDVFAARFNDALTVVERLVKVTLYGSQIKLYNIETAVPSVLKPDLIDVHAQSLAALQAYSHWLAQYCSEAHRQNTQQFVTLVSTTMDAITPLINTKVQDKLLLSACHLLVSLATTVRQNQSLCCLSYSLARLFNASAQRLVDKAQVLVCRALSNILLLPWPNLPESEQQWPVRSVNHASLISALSRDYRNLKPNAVAPQRKMPLDDTKVIIHQTLSVLEDIVENISGESTKSRQICYQSLQESVQVSLALFPAFIHQSDVTDEMLSFFLTLFRGLRVQMGVPFTEQIIQTFLNMFTREQLAESILHEGSTGWGVVEKFLKILQVVVQEPGQVFKPFLPSIIALCMEQVYPIIAERPSPDVKAELFELLFRTLHHNWRYFFKSTVLASVQRGIAEEQMENEPQFSAIMQAFGQSFLQPDIHLFKQNLFYLETLNTKQKLYHKKIFRTTMLFQFVNVLLQVLVHKSHDLLQEEIGIAIYNMASVDFDGFFAAFLPEFLTSCDGVDTNQKNVLGRNFKMDRDLPSFTQNVHRLVNDLRYYRLCNDSLPPGTVKL</sequence>
<comment type="function">
    <text evidence="8">Mediates the nuclear export of actin and profilin-actin complexes in somatic cells.</text>
</comment>
<evidence type="ECO:0000313" key="14">
    <source>
        <dbReference type="Proteomes" id="UP000694422"/>
    </source>
</evidence>
<evidence type="ECO:0000256" key="3">
    <source>
        <dbReference type="ARBA" id="ARBA00009466"/>
    </source>
</evidence>
<name>A0A8C9PMS7_SPEDA</name>
<evidence type="ECO:0000256" key="11">
    <source>
        <dbReference type="ARBA" id="ARBA00077872"/>
    </source>
</evidence>
<dbReference type="Ensembl" id="ENSSDAT00000010879.1">
    <property type="protein sequence ID" value="ENSSDAP00000009583.1"/>
    <property type="gene ID" value="ENSSDAG00000008606.1"/>
</dbReference>
<dbReference type="FunFam" id="1.25.10.10:FF:000147">
    <property type="entry name" value="exportin-6 isoform X2"/>
    <property type="match status" value="1"/>
</dbReference>
<accession>A0A8C9PMS7</accession>
<evidence type="ECO:0000256" key="5">
    <source>
        <dbReference type="ARBA" id="ARBA00022490"/>
    </source>
</evidence>
<dbReference type="PANTHER" id="PTHR21452:SF4">
    <property type="entry name" value="EXPORTIN-6"/>
    <property type="match status" value="1"/>
</dbReference>
<feature type="domain" description="Importin N-terminal" evidence="12">
    <location>
        <begin position="23"/>
        <end position="89"/>
    </location>
</feature>
<keyword evidence="7" id="KW-0539">Nucleus</keyword>
<evidence type="ECO:0000256" key="9">
    <source>
        <dbReference type="ARBA" id="ARBA00061719"/>
    </source>
</evidence>
<reference evidence="13" key="1">
    <citation type="submission" date="2025-08" db="UniProtKB">
        <authorList>
            <consortium name="Ensembl"/>
        </authorList>
    </citation>
    <scope>IDENTIFICATION</scope>
</reference>
<organism evidence="13 14">
    <name type="scientific">Spermophilus dauricus</name>
    <name type="common">Daurian ground squirrel</name>
    <dbReference type="NCBI Taxonomy" id="99837"/>
    <lineage>
        <taxon>Eukaryota</taxon>
        <taxon>Metazoa</taxon>
        <taxon>Chordata</taxon>
        <taxon>Craniata</taxon>
        <taxon>Vertebrata</taxon>
        <taxon>Euteleostomi</taxon>
        <taxon>Mammalia</taxon>
        <taxon>Eutheria</taxon>
        <taxon>Euarchontoglires</taxon>
        <taxon>Glires</taxon>
        <taxon>Rodentia</taxon>
        <taxon>Sciuromorpha</taxon>
        <taxon>Sciuridae</taxon>
        <taxon>Xerinae</taxon>
        <taxon>Marmotini</taxon>
        <taxon>Spermophilus</taxon>
    </lineage>
</organism>
<dbReference type="PROSITE" id="PS50166">
    <property type="entry name" value="IMPORTIN_B_NT"/>
    <property type="match status" value="1"/>
</dbReference>